<dbReference type="GO" id="GO:0003677">
    <property type="term" value="F:DNA binding"/>
    <property type="evidence" value="ECO:0007669"/>
    <property type="project" value="UniProtKB-UniRule"/>
</dbReference>
<dbReference type="RefSeq" id="WP_194504562.1">
    <property type="nucleotide sequence ID" value="NZ_JADIVZ010000010.1"/>
</dbReference>
<gene>
    <name evidence="6" type="ORF">ISG29_16615</name>
</gene>
<name>A0A930V282_9ACTN</name>
<keyword evidence="3" id="KW-0804">Transcription</keyword>
<keyword evidence="7" id="KW-1185">Reference proteome</keyword>
<reference evidence="6" key="1">
    <citation type="submission" date="2020-11" db="EMBL/GenBank/DDBJ databases">
        <title>Nocardioides sp. CBS4Y-1, whole genome shotgun sequence.</title>
        <authorList>
            <person name="Tuo L."/>
        </authorList>
    </citation>
    <scope>NUCLEOTIDE SEQUENCE</scope>
    <source>
        <strain evidence="6">CBS4Y-1</strain>
    </source>
</reference>
<proteinExistence type="predicted"/>
<evidence type="ECO:0000256" key="2">
    <source>
        <dbReference type="ARBA" id="ARBA00023125"/>
    </source>
</evidence>
<evidence type="ECO:0000313" key="6">
    <source>
        <dbReference type="EMBL" id="MBF4163315.1"/>
    </source>
</evidence>
<evidence type="ECO:0000259" key="5">
    <source>
        <dbReference type="PROSITE" id="PS50977"/>
    </source>
</evidence>
<evidence type="ECO:0000256" key="4">
    <source>
        <dbReference type="PROSITE-ProRule" id="PRU00335"/>
    </source>
</evidence>
<dbReference type="PROSITE" id="PS50977">
    <property type="entry name" value="HTH_TETR_2"/>
    <property type="match status" value="1"/>
</dbReference>
<dbReference type="PANTHER" id="PTHR47506:SF3">
    <property type="entry name" value="HTH-TYPE TRANSCRIPTIONAL REGULATOR LMRA"/>
    <property type="match status" value="1"/>
</dbReference>
<dbReference type="Gene3D" id="1.10.357.10">
    <property type="entry name" value="Tetracycline Repressor, domain 2"/>
    <property type="match status" value="1"/>
</dbReference>
<comment type="caution">
    <text evidence="6">The sequence shown here is derived from an EMBL/GenBank/DDBJ whole genome shotgun (WGS) entry which is preliminary data.</text>
</comment>
<dbReference type="InterPro" id="IPR009057">
    <property type="entry name" value="Homeodomain-like_sf"/>
</dbReference>
<evidence type="ECO:0000313" key="7">
    <source>
        <dbReference type="Proteomes" id="UP000656804"/>
    </source>
</evidence>
<dbReference type="AlphaFoldDB" id="A0A930V282"/>
<dbReference type="PRINTS" id="PR00455">
    <property type="entry name" value="HTHTETR"/>
</dbReference>
<accession>A0A930V282</accession>
<feature type="domain" description="HTH tetR-type" evidence="5">
    <location>
        <begin position="8"/>
        <end position="68"/>
    </location>
</feature>
<dbReference type="EMBL" id="JADIVZ010000010">
    <property type="protein sequence ID" value="MBF4163315.1"/>
    <property type="molecule type" value="Genomic_DNA"/>
</dbReference>
<dbReference type="Proteomes" id="UP000656804">
    <property type="component" value="Unassembled WGS sequence"/>
</dbReference>
<dbReference type="PANTHER" id="PTHR47506">
    <property type="entry name" value="TRANSCRIPTIONAL REGULATORY PROTEIN"/>
    <property type="match status" value="1"/>
</dbReference>
<evidence type="ECO:0000256" key="3">
    <source>
        <dbReference type="ARBA" id="ARBA00023163"/>
    </source>
</evidence>
<keyword evidence="1" id="KW-0805">Transcription regulation</keyword>
<protein>
    <submittedName>
        <fullName evidence="6">TetR/AcrR family transcriptional regulator</fullName>
    </submittedName>
</protein>
<evidence type="ECO:0000256" key="1">
    <source>
        <dbReference type="ARBA" id="ARBA00023015"/>
    </source>
</evidence>
<feature type="DNA-binding region" description="H-T-H motif" evidence="4">
    <location>
        <begin position="31"/>
        <end position="50"/>
    </location>
</feature>
<organism evidence="6 7">
    <name type="scientific">Nocardioides acrostichi</name>
    <dbReference type="NCBI Taxonomy" id="2784339"/>
    <lineage>
        <taxon>Bacteria</taxon>
        <taxon>Bacillati</taxon>
        <taxon>Actinomycetota</taxon>
        <taxon>Actinomycetes</taxon>
        <taxon>Propionibacteriales</taxon>
        <taxon>Nocardioidaceae</taxon>
        <taxon>Nocardioides</taxon>
    </lineage>
</organism>
<dbReference type="SUPFAM" id="SSF46689">
    <property type="entry name" value="Homeodomain-like"/>
    <property type="match status" value="1"/>
</dbReference>
<dbReference type="Pfam" id="PF00440">
    <property type="entry name" value="TetR_N"/>
    <property type="match status" value="1"/>
</dbReference>
<keyword evidence="2 4" id="KW-0238">DNA-binding</keyword>
<dbReference type="InterPro" id="IPR001647">
    <property type="entry name" value="HTH_TetR"/>
</dbReference>
<sequence length="220" mass="23689">MGARRQPPTVRQRLLEAAEELFYAQGIAGTGVDAVIERAGVATGSLYTNFGGKDALVVAYLEERDRRWRETWERAIAGADEPVERVLALFAATARWCSTTSAERGCAHLAAALQLPAGHPGRETALAHKDHLARRLYELCAGLQLTGAHETGAHETGAAGQPGDHDGCRDLRDDLLMIYEGMNNQIALGVGPDPVARARRVAGWLIEARTTPPSSASSRR</sequence>